<gene>
    <name evidence="2" type="ORF">J7I42_10775</name>
</gene>
<proteinExistence type="predicted"/>
<feature type="transmembrane region" description="Helical" evidence="1">
    <location>
        <begin position="6"/>
        <end position="25"/>
    </location>
</feature>
<keyword evidence="1" id="KW-1133">Transmembrane helix</keyword>
<comment type="caution">
    <text evidence="2">The sequence shown here is derived from an EMBL/GenBank/DDBJ whole genome shotgun (WGS) entry which is preliminary data.</text>
</comment>
<evidence type="ECO:0008006" key="4">
    <source>
        <dbReference type="Google" id="ProtNLM"/>
    </source>
</evidence>
<dbReference type="RefSeq" id="WP_209138787.1">
    <property type="nucleotide sequence ID" value="NZ_JAGHKO010000001.1"/>
</dbReference>
<keyword evidence="1" id="KW-0472">Membrane</keyword>
<sequence length="503" mass="56365">MAGKKYLTPMLGLLAVASIVIFTAIKPFRHNDKKITTAVKQQAMVALPVLPPELPPPPPPPTIRYTACVFPRILEQAPIVTIEEGIPEICYVLPPPEEVEKPNANQLLQSFFQQLEKPAQEFNIDNARDTILVAREGTKLIIPANTLVSKAGPVKIMMQEYYKYEDIIAARLNTTSNGAQLVTGGMLQITAEQAGEAIKIAPDKAITVQMPTNNYDVNMQLFTGTTPANDTVNSAKVNWISAGRFKVPARKERTLEFLNTDDVQPASVTQGQKTVATFFCGPLVRRAYKKLILEELKDRFGSTYDEIKLKRPRRKDYEVNNEAEHPIIISTKNVEVSQTFGWGALSKTDSLYYVKLLRRDSLSYVNALKREKMYYFTISDFGWVNCDRYWSDSGPKVTLVINLAEGEKASKYISTLVFARYRSIITGYYTDNKICFPNVPKGEPVHLVTVSATGDKVVSNFQSFNLSNREISDLQFEPTTPELHKQKLQSLVASPQQAEKADN</sequence>
<dbReference type="Proteomes" id="UP000677244">
    <property type="component" value="Unassembled WGS sequence"/>
</dbReference>
<name>A0ABS3YS78_9BACT</name>
<keyword evidence="3" id="KW-1185">Reference proteome</keyword>
<evidence type="ECO:0000313" key="2">
    <source>
        <dbReference type="EMBL" id="MBO9200749.1"/>
    </source>
</evidence>
<reference evidence="2 3" key="1">
    <citation type="submission" date="2021-03" db="EMBL/GenBank/DDBJ databases">
        <title>Assistant Professor.</title>
        <authorList>
            <person name="Huq M.A."/>
        </authorList>
    </citation>
    <scope>NUCLEOTIDE SEQUENCE [LARGE SCALE GENOMIC DNA]</scope>
    <source>
        <strain evidence="2 3">MAH-29</strain>
    </source>
</reference>
<keyword evidence="1" id="KW-0812">Transmembrane</keyword>
<evidence type="ECO:0000256" key="1">
    <source>
        <dbReference type="SAM" id="Phobius"/>
    </source>
</evidence>
<evidence type="ECO:0000313" key="3">
    <source>
        <dbReference type="Proteomes" id="UP000677244"/>
    </source>
</evidence>
<protein>
    <recommendedName>
        <fullName evidence="4">FecR protein domain-containing protein</fullName>
    </recommendedName>
</protein>
<accession>A0ABS3YS78</accession>
<dbReference type="EMBL" id="JAGHKO010000001">
    <property type="protein sequence ID" value="MBO9200749.1"/>
    <property type="molecule type" value="Genomic_DNA"/>
</dbReference>
<organism evidence="2 3">
    <name type="scientific">Niastella soli</name>
    <dbReference type="NCBI Taxonomy" id="2821487"/>
    <lineage>
        <taxon>Bacteria</taxon>
        <taxon>Pseudomonadati</taxon>
        <taxon>Bacteroidota</taxon>
        <taxon>Chitinophagia</taxon>
        <taxon>Chitinophagales</taxon>
        <taxon>Chitinophagaceae</taxon>
        <taxon>Niastella</taxon>
    </lineage>
</organism>